<organism evidence="2 3">
    <name type="scientific">Scleromatobacter humisilvae</name>
    <dbReference type="NCBI Taxonomy" id="2897159"/>
    <lineage>
        <taxon>Bacteria</taxon>
        <taxon>Pseudomonadati</taxon>
        <taxon>Pseudomonadota</taxon>
        <taxon>Betaproteobacteria</taxon>
        <taxon>Burkholderiales</taxon>
        <taxon>Sphaerotilaceae</taxon>
        <taxon>Scleromatobacter</taxon>
    </lineage>
</organism>
<gene>
    <name evidence="2" type="ORF">LPC04_21510</name>
</gene>
<dbReference type="RefSeq" id="WP_275684339.1">
    <property type="nucleotide sequence ID" value="NZ_JAJLJH010000008.1"/>
</dbReference>
<sequence>MAKRSSLLIVGCGDVGLRVVRALGGRLRVFALTSSPARRDALRAAGVTPLLGDLDDPAALSRLAGLADAVLYLAPPPTSGHTDPRLRALLGALSLRSRPARVVYASTTGVYGDCRGERVTETRPLNPTTDRARRRVDAESRLRAWGRATGARVTTLRIPGIYAMDREGGDPRERVRRGTPVLAAADDGYTNHIHADDLARACIAALWRGKPQRVVQVCDDSDMKTGDYYDLVADLSGLARPARVTRAQAGEHFSAAQWSFLNESRRLSNERMKRELRLRLSRPTIREGLAD</sequence>
<dbReference type="GO" id="GO:0005737">
    <property type="term" value="C:cytoplasm"/>
    <property type="evidence" value="ECO:0007669"/>
    <property type="project" value="TreeGrafter"/>
</dbReference>
<dbReference type="SUPFAM" id="SSF51735">
    <property type="entry name" value="NAD(P)-binding Rossmann-fold domains"/>
    <property type="match status" value="1"/>
</dbReference>
<dbReference type="GO" id="GO:0004029">
    <property type="term" value="F:aldehyde dehydrogenase (NAD+) activity"/>
    <property type="evidence" value="ECO:0007669"/>
    <property type="project" value="TreeGrafter"/>
</dbReference>
<dbReference type="InterPro" id="IPR051783">
    <property type="entry name" value="NAD(P)-dependent_oxidoreduct"/>
</dbReference>
<proteinExistence type="predicted"/>
<name>A0A9X2C1H1_9BURK</name>
<dbReference type="Pfam" id="PF01370">
    <property type="entry name" value="Epimerase"/>
    <property type="match status" value="1"/>
</dbReference>
<dbReference type="InterPro" id="IPR001509">
    <property type="entry name" value="Epimerase_deHydtase"/>
</dbReference>
<dbReference type="CDD" id="cd05266">
    <property type="entry name" value="SDR_a4"/>
    <property type="match status" value="1"/>
</dbReference>
<accession>A0A9X2C1H1</accession>
<evidence type="ECO:0000313" key="3">
    <source>
        <dbReference type="Proteomes" id="UP001139353"/>
    </source>
</evidence>
<evidence type="ECO:0000259" key="1">
    <source>
        <dbReference type="Pfam" id="PF01370"/>
    </source>
</evidence>
<dbReference type="AlphaFoldDB" id="A0A9X2C1H1"/>
<dbReference type="InterPro" id="IPR036291">
    <property type="entry name" value="NAD(P)-bd_dom_sf"/>
</dbReference>
<dbReference type="Gene3D" id="3.40.50.720">
    <property type="entry name" value="NAD(P)-binding Rossmann-like Domain"/>
    <property type="match status" value="1"/>
</dbReference>
<dbReference type="PANTHER" id="PTHR48079:SF6">
    <property type="entry name" value="NAD(P)-BINDING DOMAIN-CONTAINING PROTEIN-RELATED"/>
    <property type="match status" value="1"/>
</dbReference>
<reference evidence="2" key="1">
    <citation type="submission" date="2021-11" db="EMBL/GenBank/DDBJ databases">
        <title>BS-T2-15 a new species belonging to the Comamonadaceae family isolated from the soil of a French oak forest.</title>
        <authorList>
            <person name="Mieszkin S."/>
            <person name="Alain K."/>
        </authorList>
    </citation>
    <scope>NUCLEOTIDE SEQUENCE</scope>
    <source>
        <strain evidence="2">BS-T2-15</strain>
    </source>
</reference>
<comment type="caution">
    <text evidence="2">The sequence shown here is derived from an EMBL/GenBank/DDBJ whole genome shotgun (WGS) entry which is preliminary data.</text>
</comment>
<dbReference type="PANTHER" id="PTHR48079">
    <property type="entry name" value="PROTEIN YEEZ"/>
    <property type="match status" value="1"/>
</dbReference>
<dbReference type="Proteomes" id="UP001139353">
    <property type="component" value="Unassembled WGS sequence"/>
</dbReference>
<evidence type="ECO:0000313" key="2">
    <source>
        <dbReference type="EMBL" id="MCK9688292.1"/>
    </source>
</evidence>
<feature type="domain" description="NAD-dependent epimerase/dehydratase" evidence="1">
    <location>
        <begin position="9"/>
        <end position="217"/>
    </location>
</feature>
<dbReference type="EMBL" id="JAJLJH010000008">
    <property type="protein sequence ID" value="MCK9688292.1"/>
    <property type="molecule type" value="Genomic_DNA"/>
</dbReference>
<keyword evidence="3" id="KW-1185">Reference proteome</keyword>
<protein>
    <submittedName>
        <fullName evidence="2">SDR family oxidoreductase</fullName>
    </submittedName>
</protein>